<evidence type="ECO:0000313" key="2">
    <source>
        <dbReference type="EMBL" id="MBX63828.1"/>
    </source>
</evidence>
<proteinExistence type="predicted"/>
<reference evidence="2" key="1">
    <citation type="submission" date="2018-02" db="EMBL/GenBank/DDBJ databases">
        <title>Rhizophora mucronata_Transcriptome.</title>
        <authorList>
            <person name="Meera S.P."/>
            <person name="Sreeshan A."/>
            <person name="Augustine A."/>
        </authorList>
    </citation>
    <scope>NUCLEOTIDE SEQUENCE</scope>
    <source>
        <tissue evidence="2">Leaf</tissue>
    </source>
</reference>
<accession>A0A2P2QA09</accession>
<keyword evidence="1" id="KW-1133">Transmembrane helix</keyword>
<keyword evidence="1" id="KW-0472">Membrane</keyword>
<name>A0A2P2QA09_RHIMU</name>
<sequence length="61" mass="7381">MINVRTRKRRKISEPEKKHPTLFSIFFSFFLFSILSNKINIDTLTFGFLFIDNIQRIRKES</sequence>
<evidence type="ECO:0000256" key="1">
    <source>
        <dbReference type="SAM" id="Phobius"/>
    </source>
</evidence>
<protein>
    <submittedName>
        <fullName evidence="2">Uncharacterized protein</fullName>
    </submittedName>
</protein>
<keyword evidence="1" id="KW-0812">Transmembrane</keyword>
<organism evidence="2">
    <name type="scientific">Rhizophora mucronata</name>
    <name type="common">Asiatic mangrove</name>
    <dbReference type="NCBI Taxonomy" id="61149"/>
    <lineage>
        <taxon>Eukaryota</taxon>
        <taxon>Viridiplantae</taxon>
        <taxon>Streptophyta</taxon>
        <taxon>Embryophyta</taxon>
        <taxon>Tracheophyta</taxon>
        <taxon>Spermatophyta</taxon>
        <taxon>Magnoliopsida</taxon>
        <taxon>eudicotyledons</taxon>
        <taxon>Gunneridae</taxon>
        <taxon>Pentapetalae</taxon>
        <taxon>rosids</taxon>
        <taxon>fabids</taxon>
        <taxon>Malpighiales</taxon>
        <taxon>Rhizophoraceae</taxon>
        <taxon>Rhizophora</taxon>
    </lineage>
</organism>
<feature type="transmembrane region" description="Helical" evidence="1">
    <location>
        <begin position="21"/>
        <end position="39"/>
    </location>
</feature>
<dbReference type="AlphaFoldDB" id="A0A2P2QA09"/>
<dbReference type="EMBL" id="GGEC01083344">
    <property type="protein sequence ID" value="MBX63828.1"/>
    <property type="molecule type" value="Transcribed_RNA"/>
</dbReference>